<evidence type="ECO:0000313" key="1">
    <source>
        <dbReference type="EMBL" id="UTO12694.1"/>
    </source>
</evidence>
<dbReference type="EMBL" id="CP101125">
    <property type="protein sequence ID" value="UTO12694.1"/>
    <property type="molecule type" value="Genomic_DNA"/>
</dbReference>
<keyword evidence="2" id="KW-1185">Reference proteome</keyword>
<proteinExistence type="predicted"/>
<gene>
    <name evidence="1" type="ORF">NK667_21300</name>
</gene>
<dbReference type="Proteomes" id="UP001059607">
    <property type="component" value="Chromosome"/>
</dbReference>
<dbReference type="SUPFAM" id="SSF88874">
    <property type="entry name" value="Receptor-binding domain of short tail fibre protein gp12"/>
    <property type="match status" value="1"/>
</dbReference>
<reference evidence="1" key="1">
    <citation type="submission" date="2022-07" db="EMBL/GenBank/DDBJ databases">
        <title>Pseudomonas nunamit sp. nov. an antifungal species isolated from Greenland.</title>
        <authorList>
            <person name="Ntana F."/>
            <person name="Hennessy R.C."/>
            <person name="Zervas A."/>
            <person name="Stougaard P."/>
        </authorList>
    </citation>
    <scope>NUCLEOTIDE SEQUENCE</scope>
    <source>
        <strain evidence="1">In5</strain>
    </source>
</reference>
<evidence type="ECO:0000313" key="2">
    <source>
        <dbReference type="Proteomes" id="UP001059607"/>
    </source>
</evidence>
<sequence>MDYPKSIPSVGLVNGRFVDENPVAGTPGSLIPAIWGNSVTQEILSVVAGAGMAPSEADNGQLLKAIQAIIGVTSPMRSVVTRLAASKLLAPEELGLVLIDASPGAATITLPPANVAMGVRDVIVRRVDNSGNRLVIQAAGTDRIRFHTHLSATGYPFLVLMGSGDWWHLRSDSAGIWWPVGRLDGSALGRQVFETTLQMNPGGYGALNGNVLSRSEWPWLWDHAQSSGALTTEAARGGKEGGWTSADGALNFRIPEARGEFLRVLDESRGVDAARMPGSSQLHTLQKHNHYLPTGTGSAISPASSIPDGMWDVAHDVNASPTNTTSATTYPNPAFDAGVDAGIGSIGTFSAETRPRNIAYPGRIKLI</sequence>
<dbReference type="RefSeq" id="WP_054615978.1">
    <property type="nucleotide sequence ID" value="NZ_CP101125.1"/>
</dbReference>
<organism evidence="1 2">
    <name type="scientific">Pseudomonas nunensis</name>
    <dbReference type="NCBI Taxonomy" id="2961896"/>
    <lineage>
        <taxon>Bacteria</taxon>
        <taxon>Pseudomonadati</taxon>
        <taxon>Pseudomonadota</taxon>
        <taxon>Gammaproteobacteria</taxon>
        <taxon>Pseudomonadales</taxon>
        <taxon>Pseudomonadaceae</taxon>
        <taxon>Pseudomonas</taxon>
    </lineage>
</organism>
<protein>
    <submittedName>
        <fullName evidence="1">Phage tail protein</fullName>
    </submittedName>
</protein>
<name>A0ABY5EAF1_9PSED</name>
<accession>A0ABY5EAF1</accession>